<gene>
    <name evidence="2" type="ORF">K7432_005370</name>
</gene>
<accession>A0ABR2W398</accession>
<organism evidence="2 3">
    <name type="scientific">Basidiobolus ranarum</name>
    <dbReference type="NCBI Taxonomy" id="34480"/>
    <lineage>
        <taxon>Eukaryota</taxon>
        <taxon>Fungi</taxon>
        <taxon>Fungi incertae sedis</taxon>
        <taxon>Zoopagomycota</taxon>
        <taxon>Entomophthoromycotina</taxon>
        <taxon>Basidiobolomycetes</taxon>
        <taxon>Basidiobolales</taxon>
        <taxon>Basidiobolaceae</taxon>
        <taxon>Basidiobolus</taxon>
    </lineage>
</organism>
<feature type="transmembrane region" description="Helical" evidence="1">
    <location>
        <begin position="175"/>
        <end position="195"/>
    </location>
</feature>
<evidence type="ECO:0000313" key="3">
    <source>
        <dbReference type="Proteomes" id="UP001479436"/>
    </source>
</evidence>
<feature type="transmembrane region" description="Helical" evidence="1">
    <location>
        <begin position="362"/>
        <end position="383"/>
    </location>
</feature>
<keyword evidence="1" id="KW-1133">Transmembrane helix</keyword>
<keyword evidence="1" id="KW-0472">Membrane</keyword>
<keyword evidence="3" id="KW-1185">Reference proteome</keyword>
<proteinExistence type="predicted"/>
<reference evidence="2 3" key="1">
    <citation type="submission" date="2023-04" db="EMBL/GenBank/DDBJ databases">
        <title>Genome of Basidiobolus ranarum AG-B5.</title>
        <authorList>
            <person name="Stajich J.E."/>
            <person name="Carter-House D."/>
            <person name="Gryganskyi A."/>
        </authorList>
    </citation>
    <scope>NUCLEOTIDE SEQUENCE [LARGE SCALE GENOMIC DNA]</scope>
    <source>
        <strain evidence="2 3">AG-B5</strain>
    </source>
</reference>
<comment type="caution">
    <text evidence="2">The sequence shown here is derived from an EMBL/GenBank/DDBJ whole genome shotgun (WGS) entry which is preliminary data.</text>
</comment>
<name>A0ABR2W398_9FUNG</name>
<dbReference type="Proteomes" id="UP001479436">
    <property type="component" value="Unassembled WGS sequence"/>
</dbReference>
<evidence type="ECO:0000313" key="2">
    <source>
        <dbReference type="EMBL" id="KAK9718597.1"/>
    </source>
</evidence>
<sequence>MDEFATFDEYSRILKSYVIPGIICLLGDLLVRRLQIVPRNFTSWGLMKEYFYAILFPMDSIRNYITQYVEIKSTGGMQGHLESALRSAYAENGYWVNACPKNVNVTVIKRDTAFTEATSVTKAFTSLLHKHTMNIPSDCVLLTKIRKCDIPLILKHKVSVSQGRITKDDTTTTKVCALIVLLGCCYAVPTYLLITWNLTLSSVQHELYLTAFISNAIIFVPLFYTFGKCVAPVFVSLESDGPFLNTDFTLLSDSLRLNEEEGLDEWPKDTKESTERRVRIRYELERVIGSVVYLAMYLLLIFTTEQPTYRYIRGLTRMSYKSFEKPTLFPAVEAILHCVLCLITLGKLYFTSRRVLTGLQYIANIFSGVYCCIRVLFITLRIISLKY</sequence>
<keyword evidence="1" id="KW-0812">Transmembrane</keyword>
<feature type="transmembrane region" description="Helical" evidence="1">
    <location>
        <begin position="207"/>
        <end position="226"/>
    </location>
</feature>
<feature type="transmembrane region" description="Helical" evidence="1">
    <location>
        <begin position="284"/>
        <end position="303"/>
    </location>
</feature>
<feature type="transmembrane region" description="Helical" evidence="1">
    <location>
        <begin position="328"/>
        <end position="350"/>
    </location>
</feature>
<evidence type="ECO:0000256" key="1">
    <source>
        <dbReference type="SAM" id="Phobius"/>
    </source>
</evidence>
<protein>
    <submittedName>
        <fullName evidence="2">Uncharacterized protein</fullName>
    </submittedName>
</protein>
<dbReference type="EMBL" id="JASJQH010007084">
    <property type="protein sequence ID" value="KAK9718597.1"/>
    <property type="molecule type" value="Genomic_DNA"/>
</dbReference>